<comment type="caution">
    <text evidence="2">The sequence shown here is derived from an EMBL/GenBank/DDBJ whole genome shotgun (WGS) entry which is preliminary data.</text>
</comment>
<dbReference type="InterPro" id="IPR027396">
    <property type="entry name" value="DsrEFH-like"/>
</dbReference>
<protein>
    <submittedName>
        <fullName evidence="2">Sulfurtransferase complex subunit TusC</fullName>
    </submittedName>
</protein>
<dbReference type="NCBIfam" id="TIGR03010">
    <property type="entry name" value="sulf_tusC_dsrF"/>
    <property type="match status" value="1"/>
</dbReference>
<dbReference type="SUPFAM" id="SSF75169">
    <property type="entry name" value="DsrEFH-like"/>
    <property type="match status" value="1"/>
</dbReference>
<evidence type="ECO:0000313" key="2">
    <source>
        <dbReference type="EMBL" id="MFC3115270.1"/>
    </source>
</evidence>
<dbReference type="PANTHER" id="PTHR38780">
    <property type="entry name" value="PROTEIN TUSC"/>
    <property type="match status" value="1"/>
</dbReference>
<accession>A0ABV7FD94</accession>
<gene>
    <name evidence="2" type="primary">tusC</name>
    <name evidence="2" type="ORF">ACFODX_06850</name>
</gene>
<dbReference type="InterPro" id="IPR003787">
    <property type="entry name" value="Sulphur_relay_DsrE/F-like"/>
</dbReference>
<dbReference type="RefSeq" id="WP_378117415.1">
    <property type="nucleotide sequence ID" value="NZ_JBHRTF010000003.1"/>
</dbReference>
<dbReference type="Proteomes" id="UP001595555">
    <property type="component" value="Unassembled WGS sequence"/>
</dbReference>
<dbReference type="EMBL" id="JBHRTF010000003">
    <property type="protein sequence ID" value="MFC3115270.1"/>
    <property type="molecule type" value="Genomic_DNA"/>
</dbReference>
<name>A0ABV7FD94_9GAMM</name>
<proteinExistence type="inferred from homology"/>
<dbReference type="InterPro" id="IPR017462">
    <property type="entry name" value="Sulphur_relay_TusC/DsrF"/>
</dbReference>
<dbReference type="Pfam" id="PF02635">
    <property type="entry name" value="DsrE"/>
    <property type="match status" value="1"/>
</dbReference>
<dbReference type="NCBIfam" id="NF001238">
    <property type="entry name" value="PRK00211.1"/>
    <property type="match status" value="1"/>
</dbReference>
<organism evidence="2 3">
    <name type="scientific">Cellvibrio fontiphilus</name>
    <dbReference type="NCBI Taxonomy" id="1815559"/>
    <lineage>
        <taxon>Bacteria</taxon>
        <taxon>Pseudomonadati</taxon>
        <taxon>Pseudomonadota</taxon>
        <taxon>Gammaproteobacteria</taxon>
        <taxon>Cellvibrionales</taxon>
        <taxon>Cellvibrionaceae</taxon>
        <taxon>Cellvibrio</taxon>
    </lineage>
</organism>
<dbReference type="Gene3D" id="3.40.1260.10">
    <property type="entry name" value="DsrEFH-like"/>
    <property type="match status" value="1"/>
</dbReference>
<evidence type="ECO:0000313" key="3">
    <source>
        <dbReference type="Proteomes" id="UP001595555"/>
    </source>
</evidence>
<reference evidence="3" key="1">
    <citation type="journal article" date="2019" name="Int. J. Syst. Evol. Microbiol.">
        <title>The Global Catalogue of Microorganisms (GCM) 10K type strain sequencing project: providing services to taxonomists for standard genome sequencing and annotation.</title>
        <authorList>
            <consortium name="The Broad Institute Genomics Platform"/>
            <consortium name="The Broad Institute Genome Sequencing Center for Infectious Disease"/>
            <person name="Wu L."/>
            <person name="Ma J."/>
        </authorList>
    </citation>
    <scope>NUCLEOTIDE SEQUENCE [LARGE SCALE GENOMIC DNA]</scope>
    <source>
        <strain evidence="3">KCTC 52237</strain>
    </source>
</reference>
<keyword evidence="3" id="KW-1185">Reference proteome</keyword>
<sequence length="120" mass="13644">MSKKLLIITRRSPYGGSFAREALDVALAASIYDQDIGILFMDDGVFQLLKNQQPDHTYFKNFGANLSTLSLYGIEKTYAHKESLQERGLTKADLILDNIQILSSKDVEELLYRQDHLLSF</sequence>
<dbReference type="PANTHER" id="PTHR38780:SF1">
    <property type="entry name" value="PROTEIN TUSC"/>
    <property type="match status" value="1"/>
</dbReference>
<evidence type="ECO:0000256" key="1">
    <source>
        <dbReference type="ARBA" id="ARBA00005996"/>
    </source>
</evidence>
<comment type="similarity">
    <text evidence="1">Belongs to the DsrF/TusC family.</text>
</comment>